<dbReference type="EMBL" id="GBRH01188858">
    <property type="protein sequence ID" value="JAE09038.1"/>
    <property type="molecule type" value="Transcribed_RNA"/>
</dbReference>
<proteinExistence type="predicted"/>
<dbReference type="AlphaFoldDB" id="A0A0A9FL84"/>
<reference evidence="1" key="1">
    <citation type="submission" date="2014-09" db="EMBL/GenBank/DDBJ databases">
        <authorList>
            <person name="Magalhaes I.L.F."/>
            <person name="Oliveira U."/>
            <person name="Santos F.R."/>
            <person name="Vidigal T.H.D.A."/>
            <person name="Brescovit A.D."/>
            <person name="Santos A.J."/>
        </authorList>
    </citation>
    <scope>NUCLEOTIDE SEQUENCE</scope>
    <source>
        <tissue evidence="1">Shoot tissue taken approximately 20 cm above the soil surface</tissue>
    </source>
</reference>
<organism evidence="1">
    <name type="scientific">Arundo donax</name>
    <name type="common">Giant reed</name>
    <name type="synonym">Donax arundinaceus</name>
    <dbReference type="NCBI Taxonomy" id="35708"/>
    <lineage>
        <taxon>Eukaryota</taxon>
        <taxon>Viridiplantae</taxon>
        <taxon>Streptophyta</taxon>
        <taxon>Embryophyta</taxon>
        <taxon>Tracheophyta</taxon>
        <taxon>Spermatophyta</taxon>
        <taxon>Magnoliopsida</taxon>
        <taxon>Liliopsida</taxon>
        <taxon>Poales</taxon>
        <taxon>Poaceae</taxon>
        <taxon>PACMAD clade</taxon>
        <taxon>Arundinoideae</taxon>
        <taxon>Arundineae</taxon>
        <taxon>Arundo</taxon>
    </lineage>
</organism>
<evidence type="ECO:0000313" key="1">
    <source>
        <dbReference type="EMBL" id="JAE09038.1"/>
    </source>
</evidence>
<name>A0A0A9FL84_ARUDO</name>
<protein>
    <submittedName>
        <fullName evidence="1">Uncharacterized protein</fullName>
    </submittedName>
</protein>
<accession>A0A0A9FL84</accession>
<sequence>MTISNVSLSMSPFFTASNTCLYSILCRKVPDSIISISFWYTLRCAGNTSLASHVHLFIMCTFGISKASR</sequence>
<reference evidence="1" key="2">
    <citation type="journal article" date="2015" name="Data Brief">
        <title>Shoot transcriptome of the giant reed, Arundo donax.</title>
        <authorList>
            <person name="Barrero R.A."/>
            <person name="Guerrero F.D."/>
            <person name="Moolhuijzen P."/>
            <person name="Goolsby J.A."/>
            <person name="Tidwell J."/>
            <person name="Bellgard S.E."/>
            <person name="Bellgard M.I."/>
        </authorList>
    </citation>
    <scope>NUCLEOTIDE SEQUENCE</scope>
    <source>
        <tissue evidence="1">Shoot tissue taken approximately 20 cm above the soil surface</tissue>
    </source>
</reference>